<organism evidence="1 2">
    <name type="scientific">Streptococcus oralis subsp. tigurinus</name>
    <dbReference type="NCBI Taxonomy" id="1077464"/>
    <lineage>
        <taxon>Bacteria</taxon>
        <taxon>Bacillati</taxon>
        <taxon>Bacillota</taxon>
        <taxon>Bacilli</taxon>
        <taxon>Lactobacillales</taxon>
        <taxon>Streptococcaceae</taxon>
        <taxon>Streptococcus</taxon>
    </lineage>
</organism>
<dbReference type="AlphaFoldDB" id="A0A1X0WSH2"/>
<evidence type="ECO:0000313" key="2">
    <source>
        <dbReference type="Proteomes" id="UP000192789"/>
    </source>
</evidence>
<dbReference type="EMBL" id="LNVG01000014">
    <property type="protein sequence ID" value="ORJ29706.1"/>
    <property type="molecule type" value="Genomic_DNA"/>
</dbReference>
<protein>
    <recommendedName>
        <fullName evidence="3">DNA-binding protein</fullName>
    </recommendedName>
</protein>
<reference evidence="1 2" key="1">
    <citation type="journal article" date="2016" name="PLoS ONE">
        <title>Comparative Genomics Analysis of Streptococcus tigurinus Strains Identifies Genetic Elements Specifically and Uniquely Present in Highly Virulent Strains.</title>
        <authorList>
            <person name="Diene S.M."/>
            <person name="Francois P."/>
            <person name="Zbinden A."/>
            <person name="Entenza J.M."/>
            <person name="Resch G."/>
        </authorList>
    </citation>
    <scope>NUCLEOTIDE SEQUENCE [LARGE SCALE GENOMIC DNA]</scope>
    <source>
        <strain evidence="1 2">AZ_14</strain>
    </source>
</reference>
<dbReference type="Proteomes" id="UP000192789">
    <property type="component" value="Unassembled WGS sequence"/>
</dbReference>
<evidence type="ECO:0008006" key="3">
    <source>
        <dbReference type="Google" id="ProtNLM"/>
    </source>
</evidence>
<accession>A0A1X0WSH2</accession>
<sequence length="76" mass="9039">MEVENVDIMLKKIELIIELLRAKKISAYRICKETNYLVSQTSLFYLRDGKVKVQSIKFTTAQALLEWFDANYDRYK</sequence>
<name>A0A1X0WSH2_STROR</name>
<gene>
    <name evidence="1" type="ORF">ATE35_05885</name>
</gene>
<evidence type="ECO:0000313" key="1">
    <source>
        <dbReference type="EMBL" id="ORJ29706.1"/>
    </source>
</evidence>
<proteinExistence type="predicted"/>
<comment type="caution">
    <text evidence="1">The sequence shown here is derived from an EMBL/GenBank/DDBJ whole genome shotgun (WGS) entry which is preliminary data.</text>
</comment>